<evidence type="ECO:0000256" key="1">
    <source>
        <dbReference type="ARBA" id="ARBA00022723"/>
    </source>
</evidence>
<dbReference type="GO" id="GO:0008270">
    <property type="term" value="F:zinc ion binding"/>
    <property type="evidence" value="ECO:0007669"/>
    <property type="project" value="InterPro"/>
</dbReference>
<dbReference type="PANTHER" id="PTHR47424:SF5">
    <property type="entry name" value="ZN(II)2CYS6 TRANSCRIPTION FACTOR (EUROFUNG)"/>
    <property type="match status" value="1"/>
</dbReference>
<dbReference type="PROSITE" id="PS50048">
    <property type="entry name" value="ZN2_CY6_FUNGAL_2"/>
    <property type="match status" value="1"/>
</dbReference>
<dbReference type="PANTHER" id="PTHR47424">
    <property type="entry name" value="REGULATORY PROTEIN GAL4"/>
    <property type="match status" value="1"/>
</dbReference>
<organism evidence="7 8">
    <name type="scientific">Pleurostoma richardsiae</name>
    <dbReference type="NCBI Taxonomy" id="41990"/>
    <lineage>
        <taxon>Eukaryota</taxon>
        <taxon>Fungi</taxon>
        <taxon>Dikarya</taxon>
        <taxon>Ascomycota</taxon>
        <taxon>Pezizomycotina</taxon>
        <taxon>Sordariomycetes</taxon>
        <taxon>Sordariomycetidae</taxon>
        <taxon>Calosphaeriales</taxon>
        <taxon>Pleurostomataceae</taxon>
        <taxon>Pleurostoma</taxon>
    </lineage>
</organism>
<dbReference type="AlphaFoldDB" id="A0AA38VII1"/>
<proteinExistence type="predicted"/>
<dbReference type="GO" id="GO:0000978">
    <property type="term" value="F:RNA polymerase II cis-regulatory region sequence-specific DNA binding"/>
    <property type="evidence" value="ECO:0007669"/>
    <property type="project" value="TreeGrafter"/>
</dbReference>
<name>A0AA38VII1_9PEZI</name>
<dbReference type="Pfam" id="PF04082">
    <property type="entry name" value="Fungal_trans"/>
    <property type="match status" value="1"/>
</dbReference>
<dbReference type="InterPro" id="IPR051127">
    <property type="entry name" value="Fungal_SecMet_Regulators"/>
</dbReference>
<dbReference type="CDD" id="cd00067">
    <property type="entry name" value="GAL4"/>
    <property type="match status" value="1"/>
</dbReference>
<dbReference type="Proteomes" id="UP001174694">
    <property type="component" value="Unassembled WGS sequence"/>
</dbReference>
<evidence type="ECO:0000256" key="4">
    <source>
        <dbReference type="ARBA" id="ARBA00023242"/>
    </source>
</evidence>
<dbReference type="SMART" id="SM00066">
    <property type="entry name" value="GAL4"/>
    <property type="match status" value="1"/>
</dbReference>
<protein>
    <submittedName>
        <fullName evidence="7">Fungal specific transcription factor domain-containing protein</fullName>
    </submittedName>
</protein>
<keyword evidence="1" id="KW-0479">Metal-binding</keyword>
<evidence type="ECO:0000256" key="5">
    <source>
        <dbReference type="SAM" id="MobiDB-lite"/>
    </source>
</evidence>
<evidence type="ECO:0000256" key="2">
    <source>
        <dbReference type="ARBA" id="ARBA00023015"/>
    </source>
</evidence>
<reference evidence="7" key="1">
    <citation type="submission" date="2022-07" db="EMBL/GenBank/DDBJ databases">
        <title>Fungi with potential for degradation of polypropylene.</title>
        <authorList>
            <person name="Gostincar C."/>
        </authorList>
    </citation>
    <scope>NUCLEOTIDE SEQUENCE</scope>
    <source>
        <strain evidence="7">EXF-13308</strain>
    </source>
</reference>
<dbReference type="SMART" id="SM00906">
    <property type="entry name" value="Fungal_trans"/>
    <property type="match status" value="1"/>
</dbReference>
<dbReference type="GO" id="GO:0006351">
    <property type="term" value="P:DNA-templated transcription"/>
    <property type="evidence" value="ECO:0007669"/>
    <property type="project" value="InterPro"/>
</dbReference>
<dbReference type="EMBL" id="JANBVO010000047">
    <property type="protein sequence ID" value="KAJ9133856.1"/>
    <property type="molecule type" value="Genomic_DNA"/>
</dbReference>
<dbReference type="InterPro" id="IPR001138">
    <property type="entry name" value="Zn2Cys6_DnaBD"/>
</dbReference>
<dbReference type="Pfam" id="PF00172">
    <property type="entry name" value="Zn_clus"/>
    <property type="match status" value="1"/>
</dbReference>
<keyword evidence="4" id="KW-0539">Nucleus</keyword>
<dbReference type="GO" id="GO:0000981">
    <property type="term" value="F:DNA-binding transcription factor activity, RNA polymerase II-specific"/>
    <property type="evidence" value="ECO:0007669"/>
    <property type="project" value="InterPro"/>
</dbReference>
<dbReference type="CDD" id="cd12148">
    <property type="entry name" value="fungal_TF_MHR"/>
    <property type="match status" value="1"/>
</dbReference>
<evidence type="ECO:0000256" key="3">
    <source>
        <dbReference type="ARBA" id="ARBA00023163"/>
    </source>
</evidence>
<comment type="caution">
    <text evidence="7">The sequence shown here is derived from an EMBL/GenBank/DDBJ whole genome shotgun (WGS) entry which is preliminary data.</text>
</comment>
<feature type="region of interest" description="Disordered" evidence="5">
    <location>
        <begin position="108"/>
        <end position="135"/>
    </location>
</feature>
<accession>A0AA38VII1</accession>
<dbReference type="GO" id="GO:0000435">
    <property type="term" value="P:positive regulation of transcription from RNA polymerase II promoter by galactose"/>
    <property type="evidence" value="ECO:0007669"/>
    <property type="project" value="TreeGrafter"/>
</dbReference>
<dbReference type="SUPFAM" id="SSF57701">
    <property type="entry name" value="Zn2/Cys6 DNA-binding domain"/>
    <property type="match status" value="1"/>
</dbReference>
<feature type="compositionally biased region" description="Polar residues" evidence="5">
    <location>
        <begin position="110"/>
        <end position="135"/>
    </location>
</feature>
<dbReference type="GO" id="GO:0005634">
    <property type="term" value="C:nucleus"/>
    <property type="evidence" value="ECO:0007669"/>
    <property type="project" value="TreeGrafter"/>
</dbReference>
<dbReference type="InterPro" id="IPR036864">
    <property type="entry name" value="Zn2-C6_fun-type_DNA-bd_sf"/>
</dbReference>
<sequence>MITTFLGPEGPETVATRLGRRRPAVARACADCQRRKVKCNGQLPCYNCRVGHVPCQYVERRRRADRQGFVPSEAEDYAAIFKRLFGQIPSSAVRDCSRDRLLNLLINPNGEGSAQNSPTTGLNTEPMVQTPSTSPTVYEAVQRLQTLEDGAAERFEWDESVPGLQDAGADDVNALSLSAHSRSSFLGISSVAAVVRVLVKVLPGSIQHEKEARPTRAPEAGPAALPAFPSAVPGSAPQLSYHEGQRLIDAYFSQVHIFAPMVHEPTFRNQYLSRNRRDSPWMALLYMVLALGSVASSTSDSEEDIVYYRAAQAHLGLESFGSGQMETLQALILMGGLYLHYRNRPNMASAIMGATNRIACGLGLHREFHGGVAQGLAETEVRRRTWWSNYVVDIWGSITLGRPYHAAKFDVKPPRNLIDDQAGEAAANEPTIHSPLIHNIALCDIMGQIQSRLHMSPILERKEIAAYDKMLVDWYRQLPAYMQPPNPCPASLQVVRAVFTWRYQNIRILLHRAVVLDATIRQILFAGLEAEEQKVVAQCRQLAAESILSIKSEWRPTKMSGWNGVWFLFQACLVPLMALATEAPEDPDSPNWRAQVQTGIALCNDMAPWSLVGGKTKAVLEQLLRGTERVCQGDASADPCTADLDALPYQLNQSFFGGDWSDVMGGEDYPVTFDQSFLDSAAHFLDADISVNGGQGKERSSGGCLTLAFTPASQPMVER</sequence>
<feature type="domain" description="Zn(2)-C6 fungal-type" evidence="6">
    <location>
        <begin position="28"/>
        <end position="57"/>
    </location>
</feature>
<evidence type="ECO:0000313" key="7">
    <source>
        <dbReference type="EMBL" id="KAJ9133856.1"/>
    </source>
</evidence>
<keyword evidence="3" id="KW-0804">Transcription</keyword>
<evidence type="ECO:0000313" key="8">
    <source>
        <dbReference type="Proteomes" id="UP001174694"/>
    </source>
</evidence>
<gene>
    <name evidence="7" type="ORF">NKR23_g10466</name>
</gene>
<keyword evidence="8" id="KW-1185">Reference proteome</keyword>
<dbReference type="Gene3D" id="4.10.240.10">
    <property type="entry name" value="Zn(2)-C6 fungal-type DNA-binding domain"/>
    <property type="match status" value="1"/>
</dbReference>
<evidence type="ECO:0000259" key="6">
    <source>
        <dbReference type="PROSITE" id="PS50048"/>
    </source>
</evidence>
<keyword evidence="2" id="KW-0805">Transcription regulation</keyword>
<dbReference type="InterPro" id="IPR007219">
    <property type="entry name" value="XnlR_reg_dom"/>
</dbReference>